<keyword evidence="4" id="KW-0238">DNA-binding</keyword>
<dbReference type="InterPro" id="IPR003619">
    <property type="entry name" value="MAD_homology1_Dwarfin-type"/>
</dbReference>
<dbReference type="PANTHER" id="PTHR11492">
    <property type="entry name" value="NUCLEAR FACTOR I"/>
    <property type="match status" value="1"/>
</dbReference>
<dbReference type="InterPro" id="IPR000647">
    <property type="entry name" value="CTF/NFI"/>
</dbReference>
<gene>
    <name evidence="10" type="primary">RvY_09631-1</name>
    <name evidence="10" type="synonym">RvY_09631.1</name>
    <name evidence="10" type="ORF">RvY_09631</name>
</gene>
<dbReference type="AlphaFoldDB" id="A0A1D1VHV9"/>
<evidence type="ECO:0000256" key="7">
    <source>
        <dbReference type="ARBA" id="ARBA00023242"/>
    </source>
</evidence>
<keyword evidence="2" id="KW-0235">DNA replication</keyword>
<comment type="caution">
    <text evidence="10">The sequence shown here is derived from an EMBL/GenBank/DDBJ whole genome shotgun (WGS) entry which is preliminary data.</text>
</comment>
<dbReference type="STRING" id="947166.A0A1D1VHV9"/>
<dbReference type="SMART" id="SM00523">
    <property type="entry name" value="DWA"/>
    <property type="match status" value="1"/>
</dbReference>
<accession>A0A1D1VHV9</accession>
<keyword evidence="7" id="KW-0539">Nucleus</keyword>
<dbReference type="EMBL" id="BDGG01000004">
    <property type="protein sequence ID" value="GAU98493.1"/>
    <property type="molecule type" value="Genomic_DNA"/>
</dbReference>
<evidence type="ECO:0000256" key="6">
    <source>
        <dbReference type="ARBA" id="ARBA00023163"/>
    </source>
</evidence>
<keyword evidence="3" id="KW-0805">Transcription regulation</keyword>
<dbReference type="GO" id="GO:0000978">
    <property type="term" value="F:RNA polymerase II cis-regulatory region sequence-specific DNA binding"/>
    <property type="evidence" value="ECO:0007669"/>
    <property type="project" value="TreeGrafter"/>
</dbReference>
<evidence type="ECO:0000313" key="11">
    <source>
        <dbReference type="Proteomes" id="UP000186922"/>
    </source>
</evidence>
<evidence type="ECO:0000256" key="1">
    <source>
        <dbReference type="ARBA" id="ARBA00004123"/>
    </source>
</evidence>
<evidence type="ECO:0000256" key="8">
    <source>
        <dbReference type="SAM" id="MobiDB-lite"/>
    </source>
</evidence>
<dbReference type="PANTHER" id="PTHR11492:SF8">
    <property type="entry name" value="NUCLEAR FACTOR I, ISOFORM B"/>
    <property type="match status" value="1"/>
</dbReference>
<name>A0A1D1VHV9_RAMVA</name>
<organism evidence="10 11">
    <name type="scientific">Ramazzottius varieornatus</name>
    <name type="common">Water bear</name>
    <name type="synonym">Tardigrade</name>
    <dbReference type="NCBI Taxonomy" id="947166"/>
    <lineage>
        <taxon>Eukaryota</taxon>
        <taxon>Metazoa</taxon>
        <taxon>Ecdysozoa</taxon>
        <taxon>Tardigrada</taxon>
        <taxon>Eutardigrada</taxon>
        <taxon>Parachela</taxon>
        <taxon>Hypsibioidea</taxon>
        <taxon>Ramazzottiidae</taxon>
        <taxon>Ramazzottius</taxon>
    </lineage>
</organism>
<dbReference type="PROSITE" id="PS51080">
    <property type="entry name" value="CTF_NFI_2"/>
    <property type="match status" value="1"/>
</dbReference>
<keyword evidence="5" id="KW-0010">Activator</keyword>
<dbReference type="OrthoDB" id="10055441at2759"/>
<protein>
    <recommendedName>
        <fullName evidence="9">CTF/NF-I domain-containing protein</fullName>
    </recommendedName>
</protein>
<feature type="region of interest" description="Disordered" evidence="8">
    <location>
        <begin position="625"/>
        <end position="647"/>
    </location>
</feature>
<dbReference type="GO" id="GO:0006260">
    <property type="term" value="P:DNA replication"/>
    <property type="evidence" value="ECO:0007669"/>
    <property type="project" value="UniProtKB-KW"/>
</dbReference>
<dbReference type="Pfam" id="PF03165">
    <property type="entry name" value="MH1"/>
    <property type="match status" value="1"/>
</dbReference>
<evidence type="ECO:0000313" key="10">
    <source>
        <dbReference type="EMBL" id="GAU98493.1"/>
    </source>
</evidence>
<dbReference type="Pfam" id="PF10524">
    <property type="entry name" value="NfI_DNAbd_pre-N"/>
    <property type="match status" value="1"/>
</dbReference>
<evidence type="ECO:0000256" key="3">
    <source>
        <dbReference type="ARBA" id="ARBA00023015"/>
    </source>
</evidence>
<dbReference type="GO" id="GO:0045893">
    <property type="term" value="P:positive regulation of DNA-templated transcription"/>
    <property type="evidence" value="ECO:0007669"/>
    <property type="project" value="UniProtKB-ARBA"/>
</dbReference>
<feature type="domain" description="CTF/NF-I" evidence="9">
    <location>
        <begin position="1"/>
        <end position="200"/>
    </location>
</feature>
<feature type="region of interest" description="Disordered" evidence="8">
    <location>
        <begin position="256"/>
        <end position="335"/>
    </location>
</feature>
<dbReference type="InterPro" id="IPR020604">
    <property type="entry name" value="CTF/NFI_DNA-bd-dom"/>
</dbReference>
<feature type="compositionally biased region" description="Polar residues" evidence="8">
    <location>
        <begin position="264"/>
        <end position="298"/>
    </location>
</feature>
<feature type="compositionally biased region" description="Polar residues" evidence="8">
    <location>
        <begin position="633"/>
        <end position="647"/>
    </location>
</feature>
<dbReference type="Proteomes" id="UP000186922">
    <property type="component" value="Unassembled WGS sequence"/>
</dbReference>
<evidence type="ECO:0000256" key="5">
    <source>
        <dbReference type="ARBA" id="ARBA00023159"/>
    </source>
</evidence>
<evidence type="ECO:0000259" key="9">
    <source>
        <dbReference type="PROSITE" id="PS51080"/>
    </source>
</evidence>
<sequence>MSEPQNMTMDDFHPFIDNLMPFVKNFAYTWFNLQAAKRRYCKKNEKRMSVEDEQRCKEDFQNEKAEVKAKWASRLLGKLRKDILQDHRDSFVHTVAGKKTVGHPNESTCILSNPDQKGKMRRIDCLRQADKVWRLDLVMVILFRAVPLESTDSERLERSPECANPALCVNPHHINVTVRELDLYLANFVFPPRAAVDLNGTLNQHMEQEAPIDEDEGAPLPFLDSVRTNGVFTAKELARFTRMPILTDQMVHSEHGKNEAMESAASSSYRYNTQQYSAPRASSSYQSQLKRASSNSDGLLNVGRDDRFATPRYNKRRRTSDNDHRSNSVDYTVNGVMYPGSSPAATIRGSSGHTLGPWNESENQMKIKEEGEVSPNESLMSSPPQASDMRHMTGAVFYLPHKYQEAGSDNLTDFANLAVAREAESGDVQQQSPDSSSSSRLAMKLPQVYAATSGGVSYSHVSPRSNRNGLIEISDTESLVSAGHPEDHPSSSAEAMGHSFLGFGFDPSCLGRPMMGNYFVSRSDTNFAQFPASPYLPFPGVNTNMPTMSGMMSPTGIFASPVNTPRVTPRGTPVSRWNGQAIQEEDYNHFLASLQVMAGGANPEDHIQLGYPMLTDDSHRAFFTGQIGGSHESAGNSGSDQSSGTPP</sequence>
<dbReference type="GO" id="GO:0000981">
    <property type="term" value="F:DNA-binding transcription factor activity, RNA polymerase II-specific"/>
    <property type="evidence" value="ECO:0007669"/>
    <property type="project" value="TreeGrafter"/>
</dbReference>
<keyword evidence="6" id="KW-0804">Transcription</keyword>
<comment type="subcellular location">
    <subcellularLocation>
        <location evidence="1">Nucleus</location>
    </subcellularLocation>
</comment>
<dbReference type="InterPro" id="IPR019548">
    <property type="entry name" value="CTF/NFI_DNA-bd_N"/>
</dbReference>
<evidence type="ECO:0000256" key="2">
    <source>
        <dbReference type="ARBA" id="ARBA00022705"/>
    </source>
</evidence>
<evidence type="ECO:0000256" key="4">
    <source>
        <dbReference type="ARBA" id="ARBA00023125"/>
    </source>
</evidence>
<proteinExistence type="predicted"/>
<dbReference type="GO" id="GO:0005634">
    <property type="term" value="C:nucleus"/>
    <property type="evidence" value="ECO:0007669"/>
    <property type="project" value="UniProtKB-SubCell"/>
</dbReference>
<reference evidence="10 11" key="1">
    <citation type="journal article" date="2016" name="Nat. Commun.">
        <title>Extremotolerant tardigrade genome and improved radiotolerance of human cultured cells by tardigrade-unique protein.</title>
        <authorList>
            <person name="Hashimoto T."/>
            <person name="Horikawa D.D."/>
            <person name="Saito Y."/>
            <person name="Kuwahara H."/>
            <person name="Kozuka-Hata H."/>
            <person name="Shin-I T."/>
            <person name="Minakuchi Y."/>
            <person name="Ohishi K."/>
            <person name="Motoyama A."/>
            <person name="Aizu T."/>
            <person name="Enomoto A."/>
            <person name="Kondo K."/>
            <person name="Tanaka S."/>
            <person name="Hara Y."/>
            <person name="Koshikawa S."/>
            <person name="Sagara H."/>
            <person name="Miura T."/>
            <person name="Yokobori S."/>
            <person name="Miyagawa K."/>
            <person name="Suzuki Y."/>
            <person name="Kubo T."/>
            <person name="Oyama M."/>
            <person name="Kohara Y."/>
            <person name="Fujiyama A."/>
            <person name="Arakawa K."/>
            <person name="Katayama T."/>
            <person name="Toyoda A."/>
            <person name="Kunieda T."/>
        </authorList>
    </citation>
    <scope>NUCLEOTIDE SEQUENCE [LARGE SCALE GENOMIC DNA]</scope>
    <source>
        <strain evidence="10 11">YOKOZUNA-1</strain>
    </source>
</reference>
<keyword evidence="11" id="KW-1185">Reference proteome</keyword>